<dbReference type="OMA" id="ARRHTIC"/>
<dbReference type="Proteomes" id="UP000184499">
    <property type="component" value="Unassembled WGS sequence"/>
</dbReference>
<dbReference type="EMBL" id="KV878684">
    <property type="protein sequence ID" value="OJJ72265.1"/>
    <property type="molecule type" value="Genomic_DNA"/>
</dbReference>
<dbReference type="GeneID" id="93577528"/>
<name>A0A1L9UKP2_ASPBC</name>
<proteinExistence type="predicted"/>
<dbReference type="OrthoDB" id="294702at2759"/>
<protein>
    <submittedName>
        <fullName evidence="1">Uncharacterized protein</fullName>
    </submittedName>
</protein>
<accession>A0A1L9UKP2</accession>
<evidence type="ECO:0000313" key="2">
    <source>
        <dbReference type="Proteomes" id="UP000184499"/>
    </source>
</evidence>
<dbReference type="AlphaFoldDB" id="A0A1L9UKP2"/>
<evidence type="ECO:0000313" key="1">
    <source>
        <dbReference type="EMBL" id="OJJ72265.1"/>
    </source>
</evidence>
<gene>
    <name evidence="1" type="ORF">ASPBRDRAFT_43654</name>
</gene>
<keyword evidence="2" id="KW-1185">Reference proteome</keyword>
<dbReference type="RefSeq" id="XP_067479513.1">
    <property type="nucleotide sequence ID" value="XM_067625040.1"/>
</dbReference>
<reference evidence="2" key="1">
    <citation type="journal article" date="2017" name="Genome Biol.">
        <title>Comparative genomics reveals high biological diversity and specific adaptations in the industrially and medically important fungal genus Aspergillus.</title>
        <authorList>
            <person name="de Vries R.P."/>
            <person name="Riley R."/>
            <person name="Wiebenga A."/>
            <person name="Aguilar-Osorio G."/>
            <person name="Amillis S."/>
            <person name="Uchima C.A."/>
            <person name="Anderluh G."/>
            <person name="Asadollahi M."/>
            <person name="Askin M."/>
            <person name="Barry K."/>
            <person name="Battaglia E."/>
            <person name="Bayram O."/>
            <person name="Benocci T."/>
            <person name="Braus-Stromeyer S.A."/>
            <person name="Caldana C."/>
            <person name="Canovas D."/>
            <person name="Cerqueira G.C."/>
            <person name="Chen F."/>
            <person name="Chen W."/>
            <person name="Choi C."/>
            <person name="Clum A."/>
            <person name="Dos Santos R.A."/>
            <person name="Damasio A.R."/>
            <person name="Diallinas G."/>
            <person name="Emri T."/>
            <person name="Fekete E."/>
            <person name="Flipphi M."/>
            <person name="Freyberg S."/>
            <person name="Gallo A."/>
            <person name="Gournas C."/>
            <person name="Habgood R."/>
            <person name="Hainaut M."/>
            <person name="Harispe M.L."/>
            <person name="Henrissat B."/>
            <person name="Hilden K.S."/>
            <person name="Hope R."/>
            <person name="Hossain A."/>
            <person name="Karabika E."/>
            <person name="Karaffa L."/>
            <person name="Karanyi Z."/>
            <person name="Krasevec N."/>
            <person name="Kuo A."/>
            <person name="Kusch H."/>
            <person name="LaButti K."/>
            <person name="Lagendijk E.L."/>
            <person name="Lapidus A."/>
            <person name="Levasseur A."/>
            <person name="Lindquist E."/>
            <person name="Lipzen A."/>
            <person name="Logrieco A.F."/>
            <person name="MacCabe A."/>
            <person name="Maekelae M.R."/>
            <person name="Malavazi I."/>
            <person name="Melin P."/>
            <person name="Meyer V."/>
            <person name="Mielnichuk N."/>
            <person name="Miskei M."/>
            <person name="Molnar A.P."/>
            <person name="Mule G."/>
            <person name="Ngan C.Y."/>
            <person name="Orejas M."/>
            <person name="Orosz E."/>
            <person name="Ouedraogo J.P."/>
            <person name="Overkamp K.M."/>
            <person name="Park H.-S."/>
            <person name="Perrone G."/>
            <person name="Piumi F."/>
            <person name="Punt P.J."/>
            <person name="Ram A.F."/>
            <person name="Ramon A."/>
            <person name="Rauscher S."/>
            <person name="Record E."/>
            <person name="Riano-Pachon D.M."/>
            <person name="Robert V."/>
            <person name="Roehrig J."/>
            <person name="Ruller R."/>
            <person name="Salamov A."/>
            <person name="Salih N.S."/>
            <person name="Samson R.A."/>
            <person name="Sandor E."/>
            <person name="Sanguinetti M."/>
            <person name="Schuetze T."/>
            <person name="Sepcic K."/>
            <person name="Shelest E."/>
            <person name="Sherlock G."/>
            <person name="Sophianopoulou V."/>
            <person name="Squina F.M."/>
            <person name="Sun H."/>
            <person name="Susca A."/>
            <person name="Todd R.B."/>
            <person name="Tsang A."/>
            <person name="Unkles S.E."/>
            <person name="van de Wiele N."/>
            <person name="van Rossen-Uffink D."/>
            <person name="Oliveira J.V."/>
            <person name="Vesth T.C."/>
            <person name="Visser J."/>
            <person name="Yu J.-H."/>
            <person name="Zhou M."/>
            <person name="Andersen M.R."/>
            <person name="Archer D.B."/>
            <person name="Baker S.E."/>
            <person name="Benoit I."/>
            <person name="Brakhage A.A."/>
            <person name="Braus G.H."/>
            <person name="Fischer R."/>
            <person name="Frisvad J.C."/>
            <person name="Goldman G.H."/>
            <person name="Houbraken J."/>
            <person name="Oakley B."/>
            <person name="Pocsi I."/>
            <person name="Scazzocchio C."/>
            <person name="Seiboth B."/>
            <person name="vanKuyk P.A."/>
            <person name="Wortman J."/>
            <person name="Dyer P.S."/>
            <person name="Grigoriev I.V."/>
        </authorList>
    </citation>
    <scope>NUCLEOTIDE SEQUENCE [LARGE SCALE GENOMIC DNA]</scope>
    <source>
        <strain evidence="2">CBS 101740 / IMI 381727 / IBT 21946</strain>
    </source>
</reference>
<dbReference type="VEuPathDB" id="FungiDB:ASPBRDRAFT_43654"/>
<organism evidence="1 2">
    <name type="scientific">Aspergillus brasiliensis (strain CBS 101740 / IMI 381727 / IBT 21946)</name>
    <dbReference type="NCBI Taxonomy" id="767769"/>
    <lineage>
        <taxon>Eukaryota</taxon>
        <taxon>Fungi</taxon>
        <taxon>Dikarya</taxon>
        <taxon>Ascomycota</taxon>
        <taxon>Pezizomycotina</taxon>
        <taxon>Eurotiomycetes</taxon>
        <taxon>Eurotiomycetidae</taxon>
        <taxon>Eurotiales</taxon>
        <taxon>Aspergillaceae</taxon>
        <taxon>Aspergillus</taxon>
        <taxon>Aspergillus subgen. Circumdati</taxon>
    </lineage>
</organism>
<sequence length="98" mass="10957">MAESAKGVNDALPEGCCILGDKRLSVIFANESVDLTMIYHHAVENNLGTEEARQQLAVRLEDMEQVDEHSQRAHLGLSRSSRFIYAEGKARRHTICSM</sequence>
<dbReference type="STRING" id="767769.A0A1L9UKP2"/>